<feature type="region of interest" description="Disordered" evidence="1">
    <location>
        <begin position="17"/>
        <end position="39"/>
    </location>
</feature>
<reference evidence="2 3" key="1">
    <citation type="submission" date="2015-12" db="EMBL/GenBank/DDBJ databases">
        <title>Draft genome sequence of Moniliophthora roreri, the causal agent of frosty pod rot of cacao.</title>
        <authorList>
            <person name="Aime M.C."/>
            <person name="Diaz-Valderrama J.R."/>
            <person name="Kijpornyongpan T."/>
            <person name="Phillips-Mora W."/>
        </authorList>
    </citation>
    <scope>NUCLEOTIDE SEQUENCE [LARGE SCALE GENOMIC DNA]</scope>
    <source>
        <strain evidence="2 3">MCA 2952</strain>
    </source>
</reference>
<dbReference type="EMBL" id="LATX01002176">
    <property type="protein sequence ID" value="KTB33473.1"/>
    <property type="molecule type" value="Genomic_DNA"/>
</dbReference>
<dbReference type="Proteomes" id="UP000054988">
    <property type="component" value="Unassembled WGS sequence"/>
</dbReference>
<evidence type="ECO:0000313" key="2">
    <source>
        <dbReference type="EMBL" id="KTB33473.1"/>
    </source>
</evidence>
<evidence type="ECO:0000256" key="1">
    <source>
        <dbReference type="SAM" id="MobiDB-lite"/>
    </source>
</evidence>
<gene>
    <name evidence="2" type="ORF">WG66_14091</name>
</gene>
<organism evidence="2 3">
    <name type="scientific">Moniliophthora roreri</name>
    <name type="common">Frosty pod rot fungus</name>
    <name type="synonym">Monilia roreri</name>
    <dbReference type="NCBI Taxonomy" id="221103"/>
    <lineage>
        <taxon>Eukaryota</taxon>
        <taxon>Fungi</taxon>
        <taxon>Dikarya</taxon>
        <taxon>Basidiomycota</taxon>
        <taxon>Agaricomycotina</taxon>
        <taxon>Agaricomycetes</taxon>
        <taxon>Agaricomycetidae</taxon>
        <taxon>Agaricales</taxon>
        <taxon>Marasmiineae</taxon>
        <taxon>Marasmiaceae</taxon>
        <taxon>Moniliophthora</taxon>
    </lineage>
</organism>
<protein>
    <submittedName>
        <fullName evidence="2">Uncharacterized protein</fullName>
    </submittedName>
</protein>
<comment type="caution">
    <text evidence="2">The sequence shown here is derived from an EMBL/GenBank/DDBJ whole genome shotgun (WGS) entry which is preliminary data.</text>
</comment>
<proteinExistence type="predicted"/>
<feature type="compositionally biased region" description="Low complexity" evidence="1">
    <location>
        <begin position="17"/>
        <end position="31"/>
    </location>
</feature>
<accession>A0A0W0FB43</accession>
<sequence>MCLVSVHSNVTAELKNLLESSQPSSQPSLPERTPTPTPACVITLSPSIKRKNKITDEEYDEICRQRTRNHLRVLQEQEHVRSQITILSGSPSAKAKAQSKLRILDNLISNRDESSDEGSILSPNNPAEAPATLIFTVLDGNHLLRDGKVYLVELESEVAQQQEQVLHLSAEVARLTEICESW</sequence>
<dbReference type="AlphaFoldDB" id="A0A0W0FB43"/>
<evidence type="ECO:0000313" key="3">
    <source>
        <dbReference type="Proteomes" id="UP000054988"/>
    </source>
</evidence>
<name>A0A0W0FB43_MONRR</name>